<evidence type="ECO:0000256" key="6">
    <source>
        <dbReference type="ARBA" id="ARBA00022925"/>
    </source>
</evidence>
<accession>A0A3A1U445</accession>
<gene>
    <name evidence="13" type="ORF">D1781_01795</name>
</gene>
<comment type="subcellular location">
    <subcellularLocation>
        <location evidence="1">Membrane</location>
        <topology evidence="1">Multi-pass membrane protein</topology>
    </subcellularLocation>
</comment>
<dbReference type="PANTHER" id="PTHR28286:SF2">
    <property type="entry name" value="BACTERIORHODOPSIN _OPSIN, NOPA (EUROFUNG)"/>
    <property type="match status" value="1"/>
</dbReference>
<evidence type="ECO:0000313" key="14">
    <source>
        <dbReference type="Proteomes" id="UP000265742"/>
    </source>
</evidence>
<name>A0A3A1U445_9MICO</name>
<keyword evidence="10" id="KW-0675">Receptor</keyword>
<feature type="transmembrane region" description="Helical" evidence="12">
    <location>
        <begin position="54"/>
        <end position="78"/>
    </location>
</feature>
<dbReference type="InterPro" id="IPR001425">
    <property type="entry name" value="Arc/bac/fun_rhodopsins"/>
</dbReference>
<keyword evidence="7 12" id="KW-1133">Transmembrane helix</keyword>
<organism evidence="13 14">
    <name type="scientific">Amnibacterium setariae</name>
    <dbReference type="NCBI Taxonomy" id="2306585"/>
    <lineage>
        <taxon>Bacteria</taxon>
        <taxon>Bacillati</taxon>
        <taxon>Actinomycetota</taxon>
        <taxon>Actinomycetes</taxon>
        <taxon>Micrococcales</taxon>
        <taxon>Microbacteriaceae</taxon>
        <taxon>Amnibacterium</taxon>
    </lineage>
</organism>
<evidence type="ECO:0000256" key="1">
    <source>
        <dbReference type="ARBA" id="ARBA00004141"/>
    </source>
</evidence>
<dbReference type="Pfam" id="PF01036">
    <property type="entry name" value="Bac_rhodopsin"/>
    <property type="match status" value="1"/>
</dbReference>
<dbReference type="PANTHER" id="PTHR28286">
    <property type="match status" value="1"/>
</dbReference>
<dbReference type="OrthoDB" id="30586at2"/>
<feature type="transmembrane region" description="Helical" evidence="12">
    <location>
        <begin position="132"/>
        <end position="152"/>
    </location>
</feature>
<keyword evidence="4" id="KW-0716">Sensory transduction</keyword>
<dbReference type="GO" id="GO:0016020">
    <property type="term" value="C:membrane"/>
    <property type="evidence" value="ECO:0007669"/>
    <property type="project" value="UniProtKB-SubCell"/>
</dbReference>
<evidence type="ECO:0000256" key="2">
    <source>
        <dbReference type="ARBA" id="ARBA00008130"/>
    </source>
</evidence>
<evidence type="ECO:0000256" key="11">
    <source>
        <dbReference type="SAM" id="MobiDB-lite"/>
    </source>
</evidence>
<dbReference type="GO" id="GO:0009881">
    <property type="term" value="F:photoreceptor activity"/>
    <property type="evidence" value="ECO:0007669"/>
    <property type="project" value="UniProtKB-KW"/>
</dbReference>
<dbReference type="AlphaFoldDB" id="A0A3A1U445"/>
<keyword evidence="5 12" id="KW-0812">Transmembrane</keyword>
<keyword evidence="8" id="KW-0157">Chromophore</keyword>
<evidence type="ECO:0000256" key="4">
    <source>
        <dbReference type="ARBA" id="ARBA00022606"/>
    </source>
</evidence>
<comment type="similarity">
    <text evidence="2">Belongs to the archaeal/bacterial/fungal opsin family.</text>
</comment>
<dbReference type="SMART" id="SM01021">
    <property type="entry name" value="Bac_rhodopsin"/>
    <property type="match status" value="1"/>
</dbReference>
<feature type="region of interest" description="Disordered" evidence="11">
    <location>
        <begin position="260"/>
        <end position="282"/>
    </location>
</feature>
<keyword evidence="6" id="KW-0681">Retinal protein</keyword>
<dbReference type="SUPFAM" id="SSF81321">
    <property type="entry name" value="Family A G protein-coupled receptor-like"/>
    <property type="match status" value="1"/>
</dbReference>
<feature type="transmembrane region" description="Helical" evidence="12">
    <location>
        <begin position="20"/>
        <end position="42"/>
    </location>
</feature>
<evidence type="ECO:0000313" key="13">
    <source>
        <dbReference type="EMBL" id="RIX30207.1"/>
    </source>
</evidence>
<dbReference type="InterPro" id="IPR018229">
    <property type="entry name" value="Rhodopsin_retinal_BS"/>
</dbReference>
<proteinExistence type="inferred from homology"/>
<dbReference type="RefSeq" id="WP_119480571.1">
    <property type="nucleotide sequence ID" value="NZ_QXTG01000001.1"/>
</dbReference>
<evidence type="ECO:0000256" key="10">
    <source>
        <dbReference type="ARBA" id="ARBA00023170"/>
    </source>
</evidence>
<evidence type="ECO:0000256" key="9">
    <source>
        <dbReference type="ARBA" id="ARBA00023136"/>
    </source>
</evidence>
<dbReference type="GO" id="GO:0007602">
    <property type="term" value="P:phototransduction"/>
    <property type="evidence" value="ECO:0007669"/>
    <property type="project" value="UniProtKB-KW"/>
</dbReference>
<evidence type="ECO:0000256" key="5">
    <source>
        <dbReference type="ARBA" id="ARBA00022692"/>
    </source>
</evidence>
<feature type="transmembrane region" description="Helical" evidence="12">
    <location>
        <begin position="98"/>
        <end position="120"/>
    </location>
</feature>
<dbReference type="PRINTS" id="PR00251">
    <property type="entry name" value="BACTRLOPSIN"/>
</dbReference>
<keyword evidence="14" id="KW-1185">Reference proteome</keyword>
<dbReference type="Gene3D" id="1.20.1070.10">
    <property type="entry name" value="Rhodopsin 7-helix transmembrane proteins"/>
    <property type="match status" value="1"/>
</dbReference>
<feature type="transmembrane region" description="Helical" evidence="12">
    <location>
        <begin position="196"/>
        <end position="215"/>
    </location>
</feature>
<evidence type="ECO:0000256" key="7">
    <source>
        <dbReference type="ARBA" id="ARBA00022989"/>
    </source>
</evidence>
<reference evidence="14" key="1">
    <citation type="submission" date="2018-09" db="EMBL/GenBank/DDBJ databases">
        <authorList>
            <person name="Kim I."/>
        </authorList>
    </citation>
    <scope>NUCLEOTIDE SEQUENCE [LARGE SCALE GENOMIC DNA]</scope>
    <source>
        <strain evidence="14">DD4a</strain>
    </source>
</reference>
<feature type="transmembrane region" description="Helical" evidence="12">
    <location>
        <begin position="158"/>
        <end position="184"/>
    </location>
</feature>
<evidence type="ECO:0000256" key="8">
    <source>
        <dbReference type="ARBA" id="ARBA00022991"/>
    </source>
</evidence>
<sequence length="297" mass="32083">MNGMDVRPPWTAVLADGEHTLLLFAVVAAALALLATLVRIRFASGEVQGEYRTASLTANAVVAIALASYVLVLVSLIIGYDRVGGGWRPNEWASFGWAFRYADWAITVPLLVLELIAVSVMVSAERQMRIRAAGMALAFTMILLGFVGGFVVEDGRSFTALAVFGGLSALCFLGLAILIVRTALFTLPRLAPHARPAYRASVVLLLVVWFVYPIVYGLQGTTSGGGWAVTGAVALSVADVIAKVGFGSLVHRTAVLRSRADEEASPTTERRPRQPEADRLWVEDGSRYTEDRELFRD</sequence>
<evidence type="ECO:0000256" key="3">
    <source>
        <dbReference type="ARBA" id="ARBA00022543"/>
    </source>
</evidence>
<evidence type="ECO:0000256" key="12">
    <source>
        <dbReference type="SAM" id="Phobius"/>
    </source>
</evidence>
<comment type="caution">
    <text evidence="13">The sequence shown here is derived from an EMBL/GenBank/DDBJ whole genome shotgun (WGS) entry which is preliminary data.</text>
</comment>
<protein>
    <submittedName>
        <fullName evidence="13">Rhodopsin</fullName>
    </submittedName>
</protein>
<dbReference type="PROSITE" id="PS00950">
    <property type="entry name" value="BACTERIAL_OPSIN_1"/>
    <property type="match status" value="1"/>
</dbReference>
<keyword evidence="3" id="KW-0600">Photoreceptor protein</keyword>
<dbReference type="GO" id="GO:0005216">
    <property type="term" value="F:monoatomic ion channel activity"/>
    <property type="evidence" value="ECO:0007669"/>
    <property type="project" value="InterPro"/>
</dbReference>
<keyword evidence="9 12" id="KW-0472">Membrane</keyword>
<dbReference type="EMBL" id="QXTG01000001">
    <property type="protein sequence ID" value="RIX30207.1"/>
    <property type="molecule type" value="Genomic_DNA"/>
</dbReference>
<feature type="transmembrane region" description="Helical" evidence="12">
    <location>
        <begin position="227"/>
        <end position="250"/>
    </location>
</feature>
<dbReference type="Proteomes" id="UP000265742">
    <property type="component" value="Unassembled WGS sequence"/>
</dbReference>